<dbReference type="Proteomes" id="UP000295636">
    <property type="component" value="Unassembled WGS sequence"/>
</dbReference>
<dbReference type="PROSITE" id="PS00608">
    <property type="entry name" value="GLYCOSYL_HYDROL_F2_2"/>
    <property type="match status" value="1"/>
</dbReference>
<evidence type="ECO:0000259" key="6">
    <source>
        <dbReference type="Pfam" id="PF02837"/>
    </source>
</evidence>
<dbReference type="InterPro" id="IPR051913">
    <property type="entry name" value="GH2_Domain-Containing"/>
</dbReference>
<feature type="domain" description="Glycosyl hydrolases family 2 sugar binding" evidence="6">
    <location>
        <begin position="16"/>
        <end position="183"/>
    </location>
</feature>
<feature type="domain" description="Glycoside hydrolase family 2" evidence="8">
    <location>
        <begin position="655"/>
        <end position="757"/>
    </location>
</feature>
<evidence type="ECO:0000313" key="10">
    <source>
        <dbReference type="Proteomes" id="UP000295636"/>
    </source>
</evidence>
<dbReference type="InterPro" id="IPR006101">
    <property type="entry name" value="Glyco_hydro_2"/>
</dbReference>
<dbReference type="InterPro" id="IPR006102">
    <property type="entry name" value="Ig-like_GH2"/>
</dbReference>
<gene>
    <name evidence="9" type="ORF">E1757_01060</name>
</gene>
<dbReference type="InterPro" id="IPR006104">
    <property type="entry name" value="Glyco_hydro_2_N"/>
</dbReference>
<dbReference type="PRINTS" id="PR00132">
    <property type="entry name" value="GLHYDRLASE2"/>
</dbReference>
<keyword evidence="3" id="KW-0326">Glycosidase</keyword>
<evidence type="ECO:0000259" key="8">
    <source>
        <dbReference type="Pfam" id="PF18565"/>
    </source>
</evidence>
<evidence type="ECO:0000256" key="2">
    <source>
        <dbReference type="ARBA" id="ARBA00022801"/>
    </source>
</evidence>
<dbReference type="Pfam" id="PF00703">
    <property type="entry name" value="Glyco_hydro_2"/>
    <property type="match status" value="1"/>
</dbReference>
<dbReference type="RefSeq" id="WP_133224971.1">
    <property type="nucleotide sequence ID" value="NZ_SMRT01000001.1"/>
</dbReference>
<dbReference type="InterPro" id="IPR013783">
    <property type="entry name" value="Ig-like_fold"/>
</dbReference>
<feature type="domain" description="DUF4982" evidence="7">
    <location>
        <begin position="583"/>
        <end position="642"/>
    </location>
</feature>
<feature type="domain" description="Glycoside hydrolase family 2 immunoglobulin-like beta-sandwich" evidence="4">
    <location>
        <begin position="205"/>
        <end position="307"/>
    </location>
</feature>
<dbReference type="SUPFAM" id="SSF49785">
    <property type="entry name" value="Galactose-binding domain-like"/>
    <property type="match status" value="1"/>
</dbReference>
<dbReference type="Gene3D" id="2.60.40.10">
    <property type="entry name" value="Immunoglobulins"/>
    <property type="match status" value="3"/>
</dbReference>
<dbReference type="SUPFAM" id="SSF49303">
    <property type="entry name" value="beta-Galactosidase/glucuronidase domain"/>
    <property type="match status" value="1"/>
</dbReference>
<keyword evidence="2 9" id="KW-0378">Hydrolase</keyword>
<dbReference type="InterPro" id="IPR036156">
    <property type="entry name" value="Beta-gal/glucu_dom_sf"/>
</dbReference>
<dbReference type="InterPro" id="IPR040605">
    <property type="entry name" value="Glyco_hydro2_dom5"/>
</dbReference>
<evidence type="ECO:0000259" key="4">
    <source>
        <dbReference type="Pfam" id="PF00703"/>
    </source>
</evidence>
<proteinExistence type="inferred from homology"/>
<dbReference type="Pfam" id="PF02836">
    <property type="entry name" value="Glyco_hydro_2_C"/>
    <property type="match status" value="1"/>
</dbReference>
<dbReference type="InterPro" id="IPR008979">
    <property type="entry name" value="Galactose-bd-like_sf"/>
</dbReference>
<dbReference type="AlphaFoldDB" id="A0A4R5KW69"/>
<dbReference type="GO" id="GO:0005975">
    <property type="term" value="P:carbohydrate metabolic process"/>
    <property type="evidence" value="ECO:0007669"/>
    <property type="project" value="InterPro"/>
</dbReference>
<dbReference type="GO" id="GO:0004553">
    <property type="term" value="F:hydrolase activity, hydrolyzing O-glycosyl compounds"/>
    <property type="evidence" value="ECO:0007669"/>
    <property type="project" value="InterPro"/>
</dbReference>
<evidence type="ECO:0000313" key="9">
    <source>
        <dbReference type="EMBL" id="TDG00262.1"/>
    </source>
</evidence>
<dbReference type="InterPro" id="IPR032311">
    <property type="entry name" value="DUF4982"/>
</dbReference>
<dbReference type="EMBL" id="SMRT01000001">
    <property type="protein sequence ID" value="TDG00262.1"/>
    <property type="molecule type" value="Genomic_DNA"/>
</dbReference>
<accession>A0A4R5KW69</accession>
<dbReference type="InterPro" id="IPR017853">
    <property type="entry name" value="GH"/>
</dbReference>
<dbReference type="PANTHER" id="PTHR42732:SF1">
    <property type="entry name" value="BETA-MANNOSIDASE"/>
    <property type="match status" value="1"/>
</dbReference>
<dbReference type="Gene3D" id="3.20.20.80">
    <property type="entry name" value="Glycosidases"/>
    <property type="match status" value="1"/>
</dbReference>
<protein>
    <submittedName>
        <fullName evidence="9">Glycoside hydrolase family 2 protein</fullName>
    </submittedName>
</protein>
<reference evidence="9 10" key="1">
    <citation type="submission" date="2019-03" db="EMBL/GenBank/DDBJ databases">
        <title>This is whole genome sequence of Paenibacillus sp MS74 strain.</title>
        <authorList>
            <person name="Trinh H.N."/>
        </authorList>
    </citation>
    <scope>NUCLEOTIDE SEQUENCE [LARGE SCALE GENOMIC DNA]</scope>
    <source>
        <strain evidence="9 10">MS74</strain>
    </source>
</reference>
<dbReference type="Pfam" id="PF02837">
    <property type="entry name" value="Glyco_hydro_2_N"/>
    <property type="match status" value="1"/>
</dbReference>
<comment type="similarity">
    <text evidence="1">Belongs to the glycosyl hydrolase 2 family.</text>
</comment>
<dbReference type="PANTHER" id="PTHR42732">
    <property type="entry name" value="BETA-GALACTOSIDASE"/>
    <property type="match status" value="1"/>
</dbReference>
<dbReference type="Gene3D" id="2.60.120.260">
    <property type="entry name" value="Galactose-binding domain-like"/>
    <property type="match status" value="1"/>
</dbReference>
<evidence type="ECO:0000256" key="3">
    <source>
        <dbReference type="ARBA" id="ARBA00023295"/>
    </source>
</evidence>
<dbReference type="OrthoDB" id="9762066at2"/>
<dbReference type="Pfam" id="PF16355">
    <property type="entry name" value="DUF4982"/>
    <property type="match status" value="1"/>
</dbReference>
<evidence type="ECO:0000256" key="1">
    <source>
        <dbReference type="ARBA" id="ARBA00007401"/>
    </source>
</evidence>
<dbReference type="InterPro" id="IPR023232">
    <property type="entry name" value="Glyco_hydro_2_AS"/>
</dbReference>
<keyword evidence="10" id="KW-1185">Reference proteome</keyword>
<feature type="domain" description="Glycoside hydrolase family 2 catalytic" evidence="5">
    <location>
        <begin position="314"/>
        <end position="456"/>
    </location>
</feature>
<comment type="caution">
    <text evidence="9">The sequence shown here is derived from an EMBL/GenBank/DDBJ whole genome shotgun (WGS) entry which is preliminary data.</text>
</comment>
<dbReference type="SUPFAM" id="SSF51445">
    <property type="entry name" value="(Trans)glycosidases"/>
    <property type="match status" value="1"/>
</dbReference>
<evidence type="ECO:0000259" key="5">
    <source>
        <dbReference type="Pfam" id="PF02836"/>
    </source>
</evidence>
<dbReference type="Pfam" id="PF18565">
    <property type="entry name" value="Glyco_hydro2_C5"/>
    <property type="match status" value="1"/>
</dbReference>
<sequence length="930" mass="105912">MDHAIRYENRTVRTVKTINSDWAFKYDPSPSEPLQAGEPAFDDTDWVPVALPHTWSTYETTGELHPFMKHPSERDDKYWWYGWGRYRKTFVISPAHQSKAVCIEFDGVQKYCKVFLNGVYAGEHKGGFTSFSLDVSGLIRFGRDNVLAVEVSNRRNDDFGRIPPMTAGNWNVYGGIYRDVRIVIKDRLHIPFQGSAVHEGGTFITTPEVSEEQAQVRVRTYVKNDYPEMKRCSVETIITDADGRIVQTMESAKPIFPGEIAEFDQMSGCIERPRLWSPDSPYLYRVYSIVKDGERIVDTCASPLGIRWYEWNYEEKRLYLNGECVHIHGTNRHQEYPWLGDAIPAWMHEADIRDMKALGHNFLRTCHYTQDKRVYELCDQYGILVCEEVPNIKNIEFGEAVQQQQVKEMIRRDRNHPSIIMWSMGNETNHAADGSWALDEDTTRIIHYRHVAGRGENEPHTHEQLEMENLLRCTIRGWYNADVRNLEPERGQHTGHEKWQHDLALVDGASQRGSLQMNGVMWLYADHGADREYVNSPVLHINPKGWVDAYRVPKLMYYLWQANWTSEPMVYIHPFDWTPAYLGQHRDITVNSNCDSVELRINGEPAGVLHPDREHFHTVVFERIPIRAGTLSVHGIKGDREVSATVVMAGPPAKLALSSSHSMLAADREAIAVITVDIVDQSGIHVYGATNELQFTISGPGKLIGPDTYVSDIDKHEELEGTMYIDAPVGVPIRAAGKPGTIRFTAASPGLQSASIEIAVAAPDDVSRQTGISEPPVNCRGTVESMRRAVVTGQDFIQTANRLQFTVDDLQYAETEAAAYAGHIDAYIRRHNPDTDTGTPAYQALLRLMVQQLEKDKGIIVADDYNFNVQLYNDCIVMDEIVECTALKPEQIVEQKRYYAEMMIMRGVEINRNAEQKRLLKLELNYESLR</sequence>
<name>A0A4R5KW69_9BACL</name>
<organism evidence="9 10">
    <name type="scientific">Paenibacillus piri</name>
    <dbReference type="NCBI Taxonomy" id="2547395"/>
    <lineage>
        <taxon>Bacteria</taxon>
        <taxon>Bacillati</taxon>
        <taxon>Bacillota</taxon>
        <taxon>Bacilli</taxon>
        <taxon>Bacillales</taxon>
        <taxon>Paenibacillaceae</taxon>
        <taxon>Paenibacillus</taxon>
    </lineage>
</organism>
<dbReference type="InterPro" id="IPR006103">
    <property type="entry name" value="Glyco_hydro_2_cat"/>
</dbReference>
<evidence type="ECO:0000259" key="7">
    <source>
        <dbReference type="Pfam" id="PF16355"/>
    </source>
</evidence>